<dbReference type="Proteomes" id="UP000783213">
    <property type="component" value="Unassembled WGS sequence"/>
</dbReference>
<accession>A0ABQ7I8F4</accession>
<feature type="domain" description="2EXR" evidence="1">
    <location>
        <begin position="91"/>
        <end position="189"/>
    </location>
</feature>
<name>A0ABQ7I8F4_9HELO</name>
<reference evidence="2 3" key="1">
    <citation type="journal article" date="2020" name="Genome Biol. Evol.">
        <title>Comparative genomics of Sclerotiniaceae.</title>
        <authorList>
            <person name="Valero Jimenez C.A."/>
            <person name="Steentjes M."/>
            <person name="Scholten O.E."/>
            <person name="Van Kan J.A.L."/>
        </authorList>
    </citation>
    <scope>NUCLEOTIDE SEQUENCE [LARGE SCALE GENOMIC DNA]</scope>
    <source>
        <strain evidence="2 3">B1</strain>
    </source>
</reference>
<evidence type="ECO:0000259" key="1">
    <source>
        <dbReference type="Pfam" id="PF20150"/>
    </source>
</evidence>
<keyword evidence="3" id="KW-1185">Reference proteome</keyword>
<evidence type="ECO:0000313" key="3">
    <source>
        <dbReference type="Proteomes" id="UP000783213"/>
    </source>
</evidence>
<proteinExistence type="predicted"/>
<organism evidence="2 3">
    <name type="scientific">Botrytis deweyae</name>
    <dbReference type="NCBI Taxonomy" id="2478750"/>
    <lineage>
        <taxon>Eukaryota</taxon>
        <taxon>Fungi</taxon>
        <taxon>Dikarya</taxon>
        <taxon>Ascomycota</taxon>
        <taxon>Pezizomycotina</taxon>
        <taxon>Leotiomycetes</taxon>
        <taxon>Helotiales</taxon>
        <taxon>Sclerotiniaceae</taxon>
        <taxon>Botrytis</taxon>
    </lineage>
</organism>
<dbReference type="GeneID" id="62237290"/>
<evidence type="ECO:0000313" key="2">
    <source>
        <dbReference type="EMBL" id="KAF7916797.1"/>
    </source>
</evidence>
<dbReference type="InterPro" id="IPR045518">
    <property type="entry name" value="2EXR"/>
</dbReference>
<dbReference type="Pfam" id="PF20150">
    <property type="entry name" value="2EXR"/>
    <property type="match status" value="1"/>
</dbReference>
<comment type="caution">
    <text evidence="2">The sequence shown here is derived from an EMBL/GenBank/DDBJ whole genome shotgun (WGS) entry which is preliminary data.</text>
</comment>
<sequence>MTFVPWKRLRSVKLAYANGNNRPHNMHPEDKLTARIWKNLSGKALVDELEKRRPKRFRALERRWKRGIPRRRWINLKKFPMRERHNTSSSFVLFSELPIELRIKIWEYSFRGRNVEVCVDFDISVGYDLELRIEFPNYPPRIFQCRTITPNPTTLFVNHESRMETLKCYSNFLPGVSDSPIYFNYQLDSFAVRHYCSGHNIRECDTREQLSWGIRHLIDLSTSVPLRPIRPLKLPTYFIYDYGIIDPPPVQNHKWAPILKWKEIPHSRFQIPEVTIYKEPLLLPIFCDEMKQANGSRVHENYDLKETADWFDSEF</sequence>
<dbReference type="PANTHER" id="PTHR35910">
    <property type="entry name" value="2EXR DOMAIN-CONTAINING PROTEIN"/>
    <property type="match status" value="1"/>
</dbReference>
<dbReference type="EMBL" id="RCSX01000037">
    <property type="protein sequence ID" value="KAF7916797.1"/>
    <property type="molecule type" value="Genomic_DNA"/>
</dbReference>
<dbReference type="RefSeq" id="XP_038805500.1">
    <property type="nucleotide sequence ID" value="XM_038958140.1"/>
</dbReference>
<gene>
    <name evidence="2" type="ORF">EAE98_010519</name>
</gene>
<dbReference type="PANTHER" id="PTHR35910:SF6">
    <property type="entry name" value="2EXR DOMAIN-CONTAINING PROTEIN"/>
    <property type="match status" value="1"/>
</dbReference>
<protein>
    <recommendedName>
        <fullName evidence="1">2EXR domain-containing protein</fullName>
    </recommendedName>
</protein>